<dbReference type="PANTHER" id="PTHR13420">
    <property type="entry name" value="UPF0235 PROTEIN C15ORF40"/>
    <property type="match status" value="1"/>
</dbReference>
<gene>
    <name evidence="3" type="ORF">C0068_06795</name>
    <name evidence="4" type="ORF">D0911_17850</name>
</gene>
<dbReference type="InterPro" id="IPR036591">
    <property type="entry name" value="YggU-like_sf"/>
</dbReference>
<name>A0A2S4HHI6_9GAMM</name>
<evidence type="ECO:0000313" key="4">
    <source>
        <dbReference type="EMBL" id="RNL58668.1"/>
    </source>
</evidence>
<dbReference type="GO" id="GO:0005737">
    <property type="term" value="C:cytoplasm"/>
    <property type="evidence" value="ECO:0007669"/>
    <property type="project" value="TreeGrafter"/>
</dbReference>
<comment type="caution">
    <text evidence="3">The sequence shown here is derived from an EMBL/GenBank/DDBJ whole genome shotgun (WGS) entry which is preliminary data.</text>
</comment>
<evidence type="ECO:0000256" key="2">
    <source>
        <dbReference type="HAMAP-Rule" id="MF_00634"/>
    </source>
</evidence>
<evidence type="ECO:0000313" key="6">
    <source>
        <dbReference type="Proteomes" id="UP000274695"/>
    </source>
</evidence>
<dbReference type="Proteomes" id="UP000274695">
    <property type="component" value="Unassembled WGS sequence"/>
</dbReference>
<keyword evidence="6" id="KW-1185">Reference proteome</keyword>
<protein>
    <recommendedName>
        <fullName evidence="2">UPF0235 protein C0068_06795</fullName>
    </recommendedName>
</protein>
<dbReference type="EMBL" id="PQGG01000015">
    <property type="protein sequence ID" value="POP53462.1"/>
    <property type="molecule type" value="Genomic_DNA"/>
</dbReference>
<sequence length="102" mass="11168">MTEPSDFYRWQDGNLILFCHIQAGASCDEFAGQHGNRLKIRVRAAATDGKANANLIAFIAGEFGVNKQRVELTSGNQNRQKTLIISAPVKLPKALNLAKQSL</sequence>
<dbReference type="HAMAP" id="MF_00634">
    <property type="entry name" value="UPF0235"/>
    <property type="match status" value="1"/>
</dbReference>
<accession>A0A2S4HHI6</accession>
<dbReference type="SMART" id="SM01152">
    <property type="entry name" value="DUF167"/>
    <property type="match status" value="1"/>
</dbReference>
<dbReference type="Gene3D" id="3.30.1200.10">
    <property type="entry name" value="YggU-like"/>
    <property type="match status" value="1"/>
</dbReference>
<dbReference type="AlphaFoldDB" id="A0A2S4HHI6"/>
<organism evidence="3 5">
    <name type="scientific">Zhongshania marina</name>
    <dbReference type="NCBI Taxonomy" id="2304603"/>
    <lineage>
        <taxon>Bacteria</taxon>
        <taxon>Pseudomonadati</taxon>
        <taxon>Pseudomonadota</taxon>
        <taxon>Gammaproteobacteria</taxon>
        <taxon>Cellvibrionales</taxon>
        <taxon>Spongiibacteraceae</taxon>
        <taxon>Zhongshania</taxon>
    </lineage>
</organism>
<dbReference type="OrthoDB" id="9800587at2"/>
<dbReference type="InterPro" id="IPR003746">
    <property type="entry name" value="DUF167"/>
</dbReference>
<dbReference type="NCBIfam" id="TIGR00251">
    <property type="entry name" value="DUF167 family protein"/>
    <property type="match status" value="1"/>
</dbReference>
<dbReference type="Pfam" id="PF02594">
    <property type="entry name" value="DUF167"/>
    <property type="match status" value="1"/>
</dbReference>
<reference evidence="4 6" key="2">
    <citation type="submission" date="2018-10" db="EMBL/GenBank/DDBJ databases">
        <title>Draft genome sequence of Zhongshania sp. DSW25-10.</title>
        <authorList>
            <person name="Oh J."/>
        </authorList>
    </citation>
    <scope>NUCLEOTIDE SEQUENCE [LARGE SCALE GENOMIC DNA]</scope>
    <source>
        <strain evidence="4 6">DSW25-10</strain>
    </source>
</reference>
<dbReference type="PANTHER" id="PTHR13420:SF7">
    <property type="entry name" value="UPF0235 PROTEIN C15ORF40"/>
    <property type="match status" value="1"/>
</dbReference>
<comment type="similarity">
    <text evidence="1 2">Belongs to the UPF0235 family.</text>
</comment>
<evidence type="ECO:0000256" key="1">
    <source>
        <dbReference type="ARBA" id="ARBA00010364"/>
    </source>
</evidence>
<reference evidence="3 5" key="1">
    <citation type="submission" date="2018-01" db="EMBL/GenBank/DDBJ databases">
        <authorList>
            <person name="Yu X.-D."/>
        </authorList>
    </citation>
    <scope>NUCLEOTIDE SEQUENCE [LARGE SCALE GENOMIC DNA]</scope>
    <source>
        <strain evidence="3 5">ZX-21</strain>
    </source>
</reference>
<dbReference type="Proteomes" id="UP000237222">
    <property type="component" value="Unassembled WGS sequence"/>
</dbReference>
<dbReference type="EMBL" id="RHGB01000028">
    <property type="protein sequence ID" value="RNL58668.1"/>
    <property type="molecule type" value="Genomic_DNA"/>
</dbReference>
<evidence type="ECO:0000313" key="3">
    <source>
        <dbReference type="EMBL" id="POP53462.1"/>
    </source>
</evidence>
<dbReference type="RefSeq" id="WP_103683744.1">
    <property type="nucleotide sequence ID" value="NZ_RHGB01000028.1"/>
</dbReference>
<dbReference type="SUPFAM" id="SSF69786">
    <property type="entry name" value="YggU-like"/>
    <property type="match status" value="1"/>
</dbReference>
<evidence type="ECO:0000313" key="5">
    <source>
        <dbReference type="Proteomes" id="UP000237222"/>
    </source>
</evidence>
<proteinExistence type="inferred from homology"/>